<dbReference type="InterPro" id="IPR056413">
    <property type="entry name" value="TPR_CcmH_CycH"/>
</dbReference>
<dbReference type="InterPro" id="IPR011990">
    <property type="entry name" value="TPR-like_helical_dom_sf"/>
</dbReference>
<name>A0ABT0GKW9_9GAMM</name>
<dbReference type="PANTHER" id="PTHR47870:SF1">
    <property type="entry name" value="CYTOCHROME C-TYPE BIOGENESIS PROTEIN CCMH"/>
    <property type="match status" value="1"/>
</dbReference>
<dbReference type="InterPro" id="IPR019734">
    <property type="entry name" value="TPR_rpt"/>
</dbReference>
<sequence length="413" mass="43982">MVFWILIAAMTAAALLFVLMPLVRDGGLRRRRRAERVLADAHAAGLLDEQEYRKKLGALDVGEPASAPPARGAAAGLALLLPLSAALLYFHLGEPRALDGEATRGAPTAASAQADTEGAPPPDMEQAVQGLAERLRNEPDNPEGWLLLGRAYKSMERFEPAKEALSQAWRLAPDNPDVMIEYAEAQALSAPRRRIEGEPLEMIRKAVELQPDHQRGIWLLGVAAMQGGRPKEAVDRWETLRQLISSDLSAVRALDEQIEGARQAAGLPPARQSTALADSPAGTDGAPEPAPAAAAEGDGPRLTVTVDIAPALRERLKASDVLFVFARPAEGSRMPLAIQRLPAANLPATVILDDSHSMMPALKLSTMPQVVVGARVSSSGQAIPQPGDLEGLSPALPNSTREPVRLTIDTVVE</sequence>
<gene>
    <name evidence="9" type="ORF">M0G41_16155</name>
</gene>
<evidence type="ECO:0000256" key="6">
    <source>
        <dbReference type="SAM" id="Phobius"/>
    </source>
</evidence>
<feature type="region of interest" description="Disordered" evidence="5">
    <location>
        <begin position="262"/>
        <end position="298"/>
    </location>
</feature>
<feature type="region of interest" description="Disordered" evidence="5">
    <location>
        <begin position="100"/>
        <end position="125"/>
    </location>
</feature>
<evidence type="ECO:0000256" key="3">
    <source>
        <dbReference type="ARBA" id="ARBA00022803"/>
    </source>
</evidence>
<evidence type="ECO:0000313" key="9">
    <source>
        <dbReference type="EMBL" id="MCK7595193.1"/>
    </source>
</evidence>
<evidence type="ECO:0000313" key="10">
    <source>
        <dbReference type="Proteomes" id="UP001431449"/>
    </source>
</evidence>
<dbReference type="PANTHER" id="PTHR47870">
    <property type="entry name" value="CYTOCHROME C-TYPE BIOGENESIS PROTEIN CCMH"/>
    <property type="match status" value="1"/>
</dbReference>
<dbReference type="RefSeq" id="WP_248210977.1">
    <property type="nucleotide sequence ID" value="NZ_JALNMH010000014.1"/>
</dbReference>
<evidence type="ECO:0000256" key="5">
    <source>
        <dbReference type="SAM" id="MobiDB-lite"/>
    </source>
</evidence>
<evidence type="ECO:0000259" key="8">
    <source>
        <dbReference type="Pfam" id="PF23914"/>
    </source>
</evidence>
<proteinExistence type="predicted"/>
<comment type="caution">
    <text evidence="9">The sequence shown here is derived from an EMBL/GenBank/DDBJ whole genome shotgun (WGS) entry which is preliminary data.</text>
</comment>
<keyword evidence="2" id="KW-0201">Cytochrome c-type biogenesis</keyword>
<dbReference type="Pfam" id="PF23892">
    <property type="entry name" value="Ig_CycH"/>
    <property type="match status" value="1"/>
</dbReference>
<feature type="domain" description="Cytochrome c-type biogenesis protein H Ig-like" evidence="7">
    <location>
        <begin position="302"/>
        <end position="409"/>
    </location>
</feature>
<keyword evidence="6" id="KW-1133">Transmembrane helix</keyword>
<reference evidence="9" key="1">
    <citation type="submission" date="2022-04" db="EMBL/GenBank/DDBJ databases">
        <title>Lysobacter sp. CAU 1642 isolated from sea sand.</title>
        <authorList>
            <person name="Kim W."/>
        </authorList>
    </citation>
    <scope>NUCLEOTIDE SEQUENCE</scope>
    <source>
        <strain evidence="9">CAU 1642</strain>
    </source>
</reference>
<accession>A0ABT0GKW9</accession>
<feature type="transmembrane region" description="Helical" evidence="6">
    <location>
        <begin position="6"/>
        <end position="23"/>
    </location>
</feature>
<evidence type="ECO:0000256" key="4">
    <source>
        <dbReference type="PROSITE-ProRule" id="PRU00339"/>
    </source>
</evidence>
<dbReference type="SMART" id="SM00028">
    <property type="entry name" value="TPR"/>
    <property type="match status" value="1"/>
</dbReference>
<keyword evidence="6" id="KW-0812">Transmembrane</keyword>
<protein>
    <submittedName>
        <fullName evidence="9">Tetratricopeptide repeat protein</fullName>
    </submittedName>
</protein>
<feature type="compositionally biased region" description="Low complexity" evidence="5">
    <location>
        <begin position="280"/>
        <end position="297"/>
    </location>
</feature>
<dbReference type="Proteomes" id="UP001431449">
    <property type="component" value="Unassembled WGS sequence"/>
</dbReference>
<dbReference type="SUPFAM" id="SSF48452">
    <property type="entry name" value="TPR-like"/>
    <property type="match status" value="1"/>
</dbReference>
<evidence type="ECO:0000256" key="2">
    <source>
        <dbReference type="ARBA" id="ARBA00022748"/>
    </source>
</evidence>
<evidence type="ECO:0000256" key="1">
    <source>
        <dbReference type="ARBA" id="ARBA00022737"/>
    </source>
</evidence>
<dbReference type="InterPro" id="IPR056412">
    <property type="entry name" value="Ig_CycH"/>
</dbReference>
<dbReference type="PROSITE" id="PS50005">
    <property type="entry name" value="TPR"/>
    <property type="match status" value="1"/>
</dbReference>
<evidence type="ECO:0000259" key="7">
    <source>
        <dbReference type="Pfam" id="PF23892"/>
    </source>
</evidence>
<keyword evidence="3 4" id="KW-0802">TPR repeat</keyword>
<organism evidence="9 10">
    <name type="scientific">Pseudomarimonas salicorniae</name>
    <dbReference type="NCBI Taxonomy" id="2933270"/>
    <lineage>
        <taxon>Bacteria</taxon>
        <taxon>Pseudomonadati</taxon>
        <taxon>Pseudomonadota</taxon>
        <taxon>Gammaproteobacteria</taxon>
        <taxon>Lysobacterales</taxon>
        <taxon>Lysobacteraceae</taxon>
        <taxon>Pseudomarimonas</taxon>
    </lineage>
</organism>
<dbReference type="InterPro" id="IPR051263">
    <property type="entry name" value="C-type_cytochrome_biogenesis"/>
</dbReference>
<keyword evidence="6" id="KW-0472">Membrane</keyword>
<dbReference type="Gene3D" id="1.25.40.10">
    <property type="entry name" value="Tetratricopeptide repeat domain"/>
    <property type="match status" value="1"/>
</dbReference>
<feature type="repeat" description="TPR" evidence="4">
    <location>
        <begin position="142"/>
        <end position="175"/>
    </location>
</feature>
<keyword evidence="10" id="KW-1185">Reference proteome</keyword>
<dbReference type="Pfam" id="PF23914">
    <property type="entry name" value="TPR_CcmH_CycH"/>
    <property type="match status" value="1"/>
</dbReference>
<dbReference type="EMBL" id="JALNMH010000014">
    <property type="protein sequence ID" value="MCK7595193.1"/>
    <property type="molecule type" value="Genomic_DNA"/>
</dbReference>
<keyword evidence="1" id="KW-0677">Repeat</keyword>
<feature type="region of interest" description="Disordered" evidence="5">
    <location>
        <begin position="379"/>
        <end position="400"/>
    </location>
</feature>
<feature type="domain" description="Cytochrome c-type biogenesis protein H TPR" evidence="8">
    <location>
        <begin position="121"/>
        <end position="247"/>
    </location>
</feature>